<dbReference type="SUPFAM" id="SSF46689">
    <property type="entry name" value="Homeodomain-like"/>
    <property type="match status" value="1"/>
</dbReference>
<feature type="transmembrane region" description="Helical" evidence="4">
    <location>
        <begin position="6"/>
        <end position="24"/>
    </location>
</feature>
<dbReference type="Pfam" id="PF12833">
    <property type="entry name" value="HTH_18"/>
    <property type="match status" value="1"/>
</dbReference>
<evidence type="ECO:0000256" key="4">
    <source>
        <dbReference type="SAM" id="Phobius"/>
    </source>
</evidence>
<evidence type="ECO:0000256" key="3">
    <source>
        <dbReference type="ARBA" id="ARBA00023163"/>
    </source>
</evidence>
<reference evidence="6 7" key="1">
    <citation type="submission" date="2016-10" db="EMBL/GenBank/DDBJ databases">
        <authorList>
            <person name="Varghese N."/>
            <person name="Submissions S."/>
        </authorList>
    </citation>
    <scope>NUCLEOTIDE SEQUENCE [LARGE SCALE GENOMIC DNA]</scope>
    <source>
        <strain evidence="6 7">DSM 17997</strain>
    </source>
</reference>
<feature type="transmembrane region" description="Helical" evidence="4">
    <location>
        <begin position="36"/>
        <end position="53"/>
    </location>
</feature>
<keyword evidence="4" id="KW-0472">Membrane</keyword>
<evidence type="ECO:0000313" key="7">
    <source>
        <dbReference type="Proteomes" id="UP000199663"/>
    </source>
</evidence>
<evidence type="ECO:0000259" key="5">
    <source>
        <dbReference type="PROSITE" id="PS01124"/>
    </source>
</evidence>
<keyword evidence="7" id="KW-1185">Reference proteome</keyword>
<feature type="transmembrane region" description="Helical" evidence="4">
    <location>
        <begin position="65"/>
        <end position="84"/>
    </location>
</feature>
<dbReference type="InterPro" id="IPR018062">
    <property type="entry name" value="HTH_AraC-typ_CS"/>
</dbReference>
<keyword evidence="4" id="KW-1133">Transmembrane helix</keyword>
<keyword evidence="3" id="KW-0804">Transcription</keyword>
<evidence type="ECO:0000256" key="1">
    <source>
        <dbReference type="ARBA" id="ARBA00023015"/>
    </source>
</evidence>
<dbReference type="PROSITE" id="PS00041">
    <property type="entry name" value="HTH_ARAC_FAMILY_1"/>
    <property type="match status" value="1"/>
</dbReference>
<keyword evidence="4" id="KW-0812">Transmembrane</keyword>
<feature type="transmembrane region" description="Helical" evidence="4">
    <location>
        <begin position="229"/>
        <end position="254"/>
    </location>
</feature>
<dbReference type="RefSeq" id="WP_019597150.1">
    <property type="nucleotide sequence ID" value="NZ_FNQC01000003.1"/>
</dbReference>
<dbReference type="Proteomes" id="UP000199663">
    <property type="component" value="Unassembled WGS sequence"/>
</dbReference>
<dbReference type="PROSITE" id="PS01124">
    <property type="entry name" value="HTH_ARAC_FAMILY_2"/>
    <property type="match status" value="1"/>
</dbReference>
<keyword evidence="2" id="KW-0238">DNA-binding</keyword>
<keyword evidence="1" id="KW-0805">Transcription regulation</keyword>
<dbReference type="InterPro" id="IPR009057">
    <property type="entry name" value="Homeodomain-like_sf"/>
</dbReference>
<dbReference type="InterPro" id="IPR018060">
    <property type="entry name" value="HTH_AraC"/>
</dbReference>
<dbReference type="PANTHER" id="PTHR43280:SF29">
    <property type="entry name" value="ARAC-FAMILY TRANSCRIPTIONAL REGULATOR"/>
    <property type="match status" value="1"/>
</dbReference>
<dbReference type="SMART" id="SM00342">
    <property type="entry name" value="HTH_ARAC"/>
    <property type="match status" value="1"/>
</dbReference>
<feature type="transmembrane region" description="Helical" evidence="4">
    <location>
        <begin position="190"/>
        <end position="209"/>
    </location>
</feature>
<proteinExistence type="predicted"/>
<dbReference type="Gene3D" id="1.10.10.60">
    <property type="entry name" value="Homeodomain-like"/>
    <property type="match status" value="1"/>
</dbReference>
<dbReference type="EMBL" id="FNQC01000003">
    <property type="protein sequence ID" value="SDY86881.1"/>
    <property type="molecule type" value="Genomic_DNA"/>
</dbReference>
<name>A0A1H3ND58_9BACT</name>
<dbReference type="PANTHER" id="PTHR43280">
    <property type="entry name" value="ARAC-FAMILY TRANSCRIPTIONAL REGULATOR"/>
    <property type="match status" value="1"/>
</dbReference>
<gene>
    <name evidence="6" type="ORF">SAMN05444412_103206</name>
</gene>
<accession>A0A1H3ND58</accession>
<organism evidence="6 7">
    <name type="scientific">Rhodonellum ikkaensis</name>
    <dbReference type="NCBI Taxonomy" id="336829"/>
    <lineage>
        <taxon>Bacteria</taxon>
        <taxon>Pseudomonadati</taxon>
        <taxon>Bacteroidota</taxon>
        <taxon>Cytophagia</taxon>
        <taxon>Cytophagales</taxon>
        <taxon>Cytophagaceae</taxon>
        <taxon>Rhodonellum</taxon>
    </lineage>
</organism>
<evidence type="ECO:0000256" key="2">
    <source>
        <dbReference type="ARBA" id="ARBA00023125"/>
    </source>
</evidence>
<evidence type="ECO:0000313" key="6">
    <source>
        <dbReference type="EMBL" id="SDY86881.1"/>
    </source>
</evidence>
<feature type="domain" description="HTH araC/xylS-type" evidence="5">
    <location>
        <begin position="302"/>
        <end position="406"/>
    </location>
</feature>
<comment type="caution">
    <text evidence="6">The sequence shown here is derived from an EMBL/GenBank/DDBJ whole genome shotgun (WGS) entry which is preliminary data.</text>
</comment>
<protein>
    <submittedName>
        <fullName evidence="6">Helix-turn-helix domain-containing protein</fullName>
    </submittedName>
</protein>
<feature type="transmembrane region" description="Helical" evidence="4">
    <location>
        <begin position="151"/>
        <end position="170"/>
    </location>
</feature>
<feature type="transmembrane region" description="Helical" evidence="4">
    <location>
        <begin position="96"/>
        <end position="117"/>
    </location>
</feature>
<sequence length="414" mass="48100">MKFGLLFIIMILSAAVINSLILIIKREEGIRNSLMLDTSLFFYNLPLLAYFLWFEAGFIVEAPHLLRVLSPVIYLCAPFFYFFIRNSLFNTTGFRKLDWIHFLPALFHLLELIPFFMQSYEVKLSIAETLVSDPTLLNVLPSGLIPISFHYSFRIFLQTVYFVYAVYLVYTIRPDLLRGFKRNLKQSWLVIVLFFMGWVVVFQLIFSVLDVLKKLELMDLSNVNMTMRLLSLVGILLLNVFINFKPMFLVRNAYPEFGKPRRKIKNFGKKAHLPTELEDAGPISTIEADKPLLEEYNESLKGKIIHLLEQGLVINEKGMTLMLFSIKLGIPPKLVSQEINKEFGKGFNELLNQYRIKFAIEKIEHGYLDDFTVEALGELSGFNSRTTFFNAFKKEIGCSPKEFWKRYQHSLGQQ</sequence>